<comment type="caution">
    <text evidence="3">The sequence shown here is derived from an EMBL/GenBank/DDBJ whole genome shotgun (WGS) entry which is preliminary data.</text>
</comment>
<reference evidence="3 4" key="1">
    <citation type="submission" date="2024-09" db="EMBL/GenBank/DDBJ databases">
        <authorList>
            <person name="Sun Q."/>
            <person name="Mori K."/>
        </authorList>
    </citation>
    <scope>NUCLEOTIDE SEQUENCE [LARGE SCALE GENOMIC DNA]</scope>
    <source>
        <strain evidence="3 4">TBRC 5777</strain>
    </source>
</reference>
<feature type="compositionally biased region" description="Basic and acidic residues" evidence="1">
    <location>
        <begin position="185"/>
        <end position="206"/>
    </location>
</feature>
<evidence type="ECO:0000313" key="3">
    <source>
        <dbReference type="EMBL" id="MFC0407552.1"/>
    </source>
</evidence>
<evidence type="ECO:0000256" key="2">
    <source>
        <dbReference type="SAM" id="Phobius"/>
    </source>
</evidence>
<evidence type="ECO:0000313" key="4">
    <source>
        <dbReference type="Proteomes" id="UP001589865"/>
    </source>
</evidence>
<gene>
    <name evidence="3" type="ORF">ACFFGY_04785</name>
</gene>
<dbReference type="RefSeq" id="WP_377043267.1">
    <property type="nucleotide sequence ID" value="NZ_JBHLUN010000003.1"/>
</dbReference>
<dbReference type="InterPro" id="IPR009325">
    <property type="entry name" value="DUF983"/>
</dbReference>
<keyword evidence="2" id="KW-1133">Transmembrane helix</keyword>
<dbReference type="Pfam" id="PF06170">
    <property type="entry name" value="DUF983"/>
    <property type="match status" value="1"/>
</dbReference>
<feature type="region of interest" description="Disordered" evidence="1">
    <location>
        <begin position="183"/>
        <end position="206"/>
    </location>
</feature>
<name>A0ABV6JQG7_9PROT</name>
<proteinExistence type="predicted"/>
<keyword evidence="2" id="KW-0812">Transmembrane</keyword>
<protein>
    <submittedName>
        <fullName evidence="3">DUF983 domain-containing protein</fullName>
    </submittedName>
</protein>
<feature type="region of interest" description="Disordered" evidence="1">
    <location>
        <begin position="1"/>
        <end position="26"/>
    </location>
</feature>
<feature type="compositionally biased region" description="Low complexity" evidence="1">
    <location>
        <begin position="16"/>
        <end position="26"/>
    </location>
</feature>
<feature type="transmembrane region" description="Helical" evidence="2">
    <location>
        <begin position="126"/>
        <end position="144"/>
    </location>
</feature>
<organism evidence="3 4">
    <name type="scientific">Roseomonas elaeocarpi</name>
    <dbReference type="NCBI Taxonomy" id="907779"/>
    <lineage>
        <taxon>Bacteria</taxon>
        <taxon>Pseudomonadati</taxon>
        <taxon>Pseudomonadota</taxon>
        <taxon>Alphaproteobacteria</taxon>
        <taxon>Acetobacterales</taxon>
        <taxon>Roseomonadaceae</taxon>
        <taxon>Roseomonas</taxon>
    </lineage>
</organism>
<dbReference type="EMBL" id="JBHLUN010000003">
    <property type="protein sequence ID" value="MFC0407552.1"/>
    <property type="molecule type" value="Genomic_DNA"/>
</dbReference>
<sequence>MDQQAPSPAGPPPRPFAADAAPRDAAVTGAGRAEAGVLAATRPPLPTLPVALWRGARNRCPVCEGGPVFAGFLKVVPQCQSCGTPLGELRADDAPPYFTIFIVGHLLLPPVFWVEKAYQPPMWVHMVVWLPLFAAVCTLMLRPIKGATVGLMLKLGFGGAEAIPLRNQGHVVTAKPEAAAAVQQRAEEKTVAPPRDEPVREAVPHV</sequence>
<dbReference type="Proteomes" id="UP001589865">
    <property type="component" value="Unassembled WGS sequence"/>
</dbReference>
<keyword evidence="2" id="KW-0472">Membrane</keyword>
<keyword evidence="4" id="KW-1185">Reference proteome</keyword>
<evidence type="ECO:0000256" key="1">
    <source>
        <dbReference type="SAM" id="MobiDB-lite"/>
    </source>
</evidence>
<accession>A0ABV6JQG7</accession>